<sequence length="62" mass="7169">MGSKDEILRLLTHCYASHIFRNISRNTQLQLLPGLVLTPTNFQHLTNRLSQPRTKLYCSEIS</sequence>
<organism evidence="1 2">
    <name type="scientific">Trichinella nativa</name>
    <dbReference type="NCBI Taxonomy" id="6335"/>
    <lineage>
        <taxon>Eukaryota</taxon>
        <taxon>Metazoa</taxon>
        <taxon>Ecdysozoa</taxon>
        <taxon>Nematoda</taxon>
        <taxon>Enoplea</taxon>
        <taxon>Dorylaimia</taxon>
        <taxon>Trichinellida</taxon>
        <taxon>Trichinellidae</taxon>
        <taxon>Trichinella</taxon>
    </lineage>
</organism>
<dbReference type="EMBL" id="JYDW01000575">
    <property type="protein sequence ID" value="KRZ47772.1"/>
    <property type="molecule type" value="Genomic_DNA"/>
</dbReference>
<name>A0A0V1KL87_9BILA</name>
<evidence type="ECO:0000313" key="1">
    <source>
        <dbReference type="EMBL" id="KRZ47772.1"/>
    </source>
</evidence>
<gene>
    <name evidence="1" type="ORF">T02_5898</name>
</gene>
<reference evidence="1 2" key="1">
    <citation type="submission" date="2015-05" db="EMBL/GenBank/DDBJ databases">
        <title>Evolution of Trichinella species and genotypes.</title>
        <authorList>
            <person name="Korhonen P.K."/>
            <person name="Edoardo P."/>
            <person name="Giuseppe L.R."/>
            <person name="Gasser R.B."/>
        </authorList>
    </citation>
    <scope>NUCLEOTIDE SEQUENCE [LARGE SCALE GENOMIC DNA]</scope>
    <source>
        <strain evidence="1">ISS10</strain>
    </source>
</reference>
<dbReference type="Proteomes" id="UP000054721">
    <property type="component" value="Unassembled WGS sequence"/>
</dbReference>
<dbReference type="AlphaFoldDB" id="A0A0V1KL87"/>
<dbReference type="OrthoDB" id="10307422at2759"/>
<proteinExistence type="predicted"/>
<accession>A0A0V1KL87</accession>
<protein>
    <submittedName>
        <fullName evidence="1">Uncharacterized protein</fullName>
    </submittedName>
</protein>
<keyword evidence="2" id="KW-1185">Reference proteome</keyword>
<evidence type="ECO:0000313" key="2">
    <source>
        <dbReference type="Proteomes" id="UP000054721"/>
    </source>
</evidence>
<comment type="caution">
    <text evidence="1">The sequence shown here is derived from an EMBL/GenBank/DDBJ whole genome shotgun (WGS) entry which is preliminary data.</text>
</comment>